<keyword evidence="3" id="KW-0687">Ribonucleoprotein</keyword>
<dbReference type="OrthoDB" id="1611972at2759"/>
<protein>
    <submittedName>
        <fullName evidence="5">Uncharacterized protein</fullName>
    </submittedName>
</protein>
<dbReference type="GO" id="GO:0003735">
    <property type="term" value="F:structural constituent of ribosome"/>
    <property type="evidence" value="ECO:0007669"/>
    <property type="project" value="InterPro"/>
</dbReference>
<dbReference type="GO" id="GO:1990904">
    <property type="term" value="C:ribonucleoprotein complex"/>
    <property type="evidence" value="ECO:0007669"/>
    <property type="project" value="UniProtKB-KW"/>
</dbReference>
<dbReference type="EMBL" id="CAJNNV010025190">
    <property type="protein sequence ID" value="CAE8612991.1"/>
    <property type="molecule type" value="Genomic_DNA"/>
</dbReference>
<dbReference type="EMBL" id="CAJNNW010025760">
    <property type="protein sequence ID" value="CAE8679346.1"/>
    <property type="molecule type" value="Genomic_DNA"/>
</dbReference>
<feature type="signal peptide" evidence="4">
    <location>
        <begin position="1"/>
        <end position="20"/>
    </location>
</feature>
<keyword evidence="2" id="KW-0689">Ribosomal protein</keyword>
<dbReference type="SUPFAM" id="SSF50447">
    <property type="entry name" value="Translation proteins"/>
    <property type="match status" value="1"/>
</dbReference>
<evidence type="ECO:0000313" key="5">
    <source>
        <dbReference type="EMBL" id="CAE8612991.1"/>
    </source>
</evidence>
<keyword evidence="4" id="KW-0732">Signal</keyword>
<evidence type="ECO:0000256" key="3">
    <source>
        <dbReference type="ARBA" id="ARBA00023274"/>
    </source>
</evidence>
<comment type="similarity">
    <text evidence="1">Belongs to the universal ribosomal protein uL3 family.</text>
</comment>
<keyword evidence="7" id="KW-1185">Reference proteome</keyword>
<organism evidence="5 7">
    <name type="scientific">Polarella glacialis</name>
    <name type="common">Dinoflagellate</name>
    <dbReference type="NCBI Taxonomy" id="89957"/>
    <lineage>
        <taxon>Eukaryota</taxon>
        <taxon>Sar</taxon>
        <taxon>Alveolata</taxon>
        <taxon>Dinophyceae</taxon>
        <taxon>Suessiales</taxon>
        <taxon>Suessiaceae</taxon>
        <taxon>Polarella</taxon>
    </lineage>
</organism>
<dbReference type="Gene3D" id="2.40.30.10">
    <property type="entry name" value="Translation factors"/>
    <property type="match status" value="1"/>
</dbReference>
<dbReference type="InterPro" id="IPR009000">
    <property type="entry name" value="Transl_B-barrel_sf"/>
</dbReference>
<gene>
    <name evidence="5" type="ORF">PGLA1383_LOCUS30772</name>
    <name evidence="6" type="ORF">PGLA2088_LOCUS21312</name>
</gene>
<dbReference type="GO" id="GO:0006412">
    <property type="term" value="P:translation"/>
    <property type="evidence" value="ECO:0007669"/>
    <property type="project" value="InterPro"/>
</dbReference>
<dbReference type="GO" id="GO:0005840">
    <property type="term" value="C:ribosome"/>
    <property type="evidence" value="ECO:0007669"/>
    <property type="project" value="UniProtKB-KW"/>
</dbReference>
<feature type="chain" id="PRO_5036408799" evidence="4">
    <location>
        <begin position="21"/>
        <end position="107"/>
    </location>
</feature>
<evidence type="ECO:0000256" key="4">
    <source>
        <dbReference type="SAM" id="SignalP"/>
    </source>
</evidence>
<evidence type="ECO:0000256" key="2">
    <source>
        <dbReference type="ARBA" id="ARBA00022980"/>
    </source>
</evidence>
<dbReference type="AlphaFoldDB" id="A0A813FHY1"/>
<name>A0A813FHY1_POLGL</name>
<accession>A0A813FHY1</accession>
<evidence type="ECO:0000256" key="1">
    <source>
        <dbReference type="ARBA" id="ARBA00006540"/>
    </source>
</evidence>
<comment type="caution">
    <text evidence="5">The sequence shown here is derived from an EMBL/GenBank/DDBJ whole genome shotgun (WGS) entry which is preliminary data.</text>
</comment>
<dbReference type="Proteomes" id="UP000626109">
    <property type="component" value="Unassembled WGS sequence"/>
</dbReference>
<sequence length="107" mass="11904">MHGLLIILFECRCLCPCCNAFFFSFFFCFACSPRHATHRHGTSRTSSRRMSCFSFLSKLLQALKDVPNNAMTEADFTEKAITPMGGFSYSGPVTNDFVMLKGSVIGP</sequence>
<proteinExistence type="inferred from homology"/>
<dbReference type="InterPro" id="IPR000597">
    <property type="entry name" value="Ribosomal_uL3"/>
</dbReference>
<evidence type="ECO:0000313" key="6">
    <source>
        <dbReference type="EMBL" id="CAE8679346.1"/>
    </source>
</evidence>
<dbReference type="Proteomes" id="UP000654075">
    <property type="component" value="Unassembled WGS sequence"/>
</dbReference>
<evidence type="ECO:0000313" key="7">
    <source>
        <dbReference type="Proteomes" id="UP000654075"/>
    </source>
</evidence>
<reference evidence="5" key="1">
    <citation type="submission" date="2021-02" db="EMBL/GenBank/DDBJ databases">
        <authorList>
            <person name="Dougan E. K."/>
            <person name="Rhodes N."/>
            <person name="Thang M."/>
            <person name="Chan C."/>
        </authorList>
    </citation>
    <scope>NUCLEOTIDE SEQUENCE</scope>
</reference>
<dbReference type="Pfam" id="PF00297">
    <property type="entry name" value="Ribosomal_L3"/>
    <property type="match status" value="1"/>
</dbReference>